<dbReference type="InterPro" id="IPR000276">
    <property type="entry name" value="GPCR_Rhodpsn"/>
</dbReference>
<keyword evidence="5" id="KW-0297">G-protein coupled receptor</keyword>
<evidence type="ECO:0000256" key="7">
    <source>
        <dbReference type="SAM" id="Phobius"/>
    </source>
</evidence>
<dbReference type="PROSITE" id="PS00237">
    <property type="entry name" value="G_PROTEIN_RECEP_F1_1"/>
    <property type="match status" value="1"/>
</dbReference>
<keyword evidence="2 5" id="KW-0812">Transmembrane</keyword>
<feature type="transmembrane region" description="Helical" evidence="7">
    <location>
        <begin position="107"/>
        <end position="127"/>
    </location>
</feature>
<feature type="domain" description="G-protein coupled receptors family 1 profile" evidence="8">
    <location>
        <begin position="43"/>
        <end position="275"/>
    </location>
</feature>
<comment type="similarity">
    <text evidence="5">Belongs to the G-protein coupled receptor 1 family.</text>
</comment>
<dbReference type="AlphaFoldDB" id="A0A8C5PSA7"/>
<name>A0A8C5PSA7_9ANUR</name>
<evidence type="ECO:0000256" key="2">
    <source>
        <dbReference type="ARBA" id="ARBA00022692"/>
    </source>
</evidence>
<evidence type="ECO:0000313" key="9">
    <source>
        <dbReference type="Ensembl" id="ENSLLEP00000026817.1"/>
    </source>
</evidence>
<dbReference type="OrthoDB" id="6088609at2759"/>
<gene>
    <name evidence="9" type="primary">GPR39</name>
</gene>
<sequence>MEELPSCALHIDSSHVVEFEVRLGVKVTLTVLYGLLLVAGLLGNSVTIRVCSVLRARGYLQPPVSRHMVSLACSDLLLLLLGLPVELVWGVWMPFSSSPGDMACKLYSFLLEACSYATILHVATLSLERYTAICHPFRFHALSASKTSNLLICLAWLSSLCVAVPLLFTMGSEYPLTPAMGRYSNCSGLPPNISKAILNITLCTNLSSRWPAFQASVFSSFCVYVLVLGSVAFMCRKMMVTLMSAKKGTVTVKGDSMTSEMTKSSSAEAKSARKQ</sequence>
<evidence type="ECO:0000313" key="10">
    <source>
        <dbReference type="Proteomes" id="UP000694569"/>
    </source>
</evidence>
<feature type="compositionally biased region" description="Low complexity" evidence="6">
    <location>
        <begin position="256"/>
        <end position="269"/>
    </location>
</feature>
<organism evidence="9 10">
    <name type="scientific">Leptobrachium leishanense</name>
    <name type="common">Leishan spiny toad</name>
    <dbReference type="NCBI Taxonomy" id="445787"/>
    <lineage>
        <taxon>Eukaryota</taxon>
        <taxon>Metazoa</taxon>
        <taxon>Chordata</taxon>
        <taxon>Craniata</taxon>
        <taxon>Vertebrata</taxon>
        <taxon>Euteleostomi</taxon>
        <taxon>Amphibia</taxon>
        <taxon>Batrachia</taxon>
        <taxon>Anura</taxon>
        <taxon>Pelobatoidea</taxon>
        <taxon>Megophryidae</taxon>
        <taxon>Leptobrachium</taxon>
    </lineage>
</organism>
<keyword evidence="5" id="KW-0807">Transducer</keyword>
<dbReference type="SUPFAM" id="SSF81321">
    <property type="entry name" value="Family A G protein-coupled receptor-like"/>
    <property type="match status" value="1"/>
</dbReference>
<keyword evidence="3 7" id="KW-1133">Transmembrane helix</keyword>
<evidence type="ECO:0000256" key="3">
    <source>
        <dbReference type="ARBA" id="ARBA00022989"/>
    </source>
</evidence>
<keyword evidence="5" id="KW-0675">Receptor</keyword>
<evidence type="ECO:0000256" key="6">
    <source>
        <dbReference type="SAM" id="MobiDB-lite"/>
    </source>
</evidence>
<dbReference type="GeneTree" id="ENSGT01120000271823"/>
<feature type="transmembrane region" description="Helical" evidence="7">
    <location>
        <begin position="215"/>
        <end position="235"/>
    </location>
</feature>
<evidence type="ECO:0000256" key="5">
    <source>
        <dbReference type="RuleBase" id="RU000688"/>
    </source>
</evidence>
<feature type="transmembrane region" description="Helical" evidence="7">
    <location>
        <begin position="31"/>
        <end position="55"/>
    </location>
</feature>
<dbReference type="PANTHER" id="PTHR46752:SF1">
    <property type="entry name" value="G-PROTEIN COUPLED RECEPTOR 39"/>
    <property type="match status" value="1"/>
</dbReference>
<feature type="transmembrane region" description="Helical" evidence="7">
    <location>
        <begin position="148"/>
        <end position="168"/>
    </location>
</feature>
<dbReference type="PROSITE" id="PS50262">
    <property type="entry name" value="G_PROTEIN_RECEP_F1_2"/>
    <property type="match status" value="1"/>
</dbReference>
<evidence type="ECO:0000256" key="1">
    <source>
        <dbReference type="ARBA" id="ARBA00004370"/>
    </source>
</evidence>
<feature type="transmembrane region" description="Helical" evidence="7">
    <location>
        <begin position="76"/>
        <end position="95"/>
    </location>
</feature>
<evidence type="ECO:0000259" key="8">
    <source>
        <dbReference type="PROSITE" id="PS50262"/>
    </source>
</evidence>
<dbReference type="Ensembl" id="ENSLLET00000027863.1">
    <property type="protein sequence ID" value="ENSLLEP00000026817.1"/>
    <property type="gene ID" value="ENSLLEG00000017032.1"/>
</dbReference>
<feature type="region of interest" description="Disordered" evidence="6">
    <location>
        <begin position="256"/>
        <end position="275"/>
    </location>
</feature>
<dbReference type="InterPro" id="IPR052676">
    <property type="entry name" value="Zinc-sensing_GPCR"/>
</dbReference>
<comment type="subcellular location">
    <subcellularLocation>
        <location evidence="1">Membrane</location>
    </subcellularLocation>
</comment>
<dbReference type="Pfam" id="PF00001">
    <property type="entry name" value="7tm_1"/>
    <property type="match status" value="1"/>
</dbReference>
<keyword evidence="4 7" id="KW-0472">Membrane</keyword>
<protein>
    <submittedName>
        <fullName evidence="9">G protein-coupled receptor 39</fullName>
    </submittedName>
</protein>
<dbReference type="PRINTS" id="PR00237">
    <property type="entry name" value="GPCRRHODOPSN"/>
</dbReference>
<reference evidence="9" key="1">
    <citation type="submission" date="2025-08" db="UniProtKB">
        <authorList>
            <consortium name="Ensembl"/>
        </authorList>
    </citation>
    <scope>IDENTIFICATION</scope>
</reference>
<dbReference type="Proteomes" id="UP000694569">
    <property type="component" value="Unplaced"/>
</dbReference>
<reference evidence="9" key="2">
    <citation type="submission" date="2025-09" db="UniProtKB">
        <authorList>
            <consortium name="Ensembl"/>
        </authorList>
    </citation>
    <scope>IDENTIFICATION</scope>
</reference>
<dbReference type="InterPro" id="IPR017452">
    <property type="entry name" value="GPCR_Rhodpsn_7TM"/>
</dbReference>
<proteinExistence type="inferred from homology"/>
<dbReference type="GO" id="GO:0004930">
    <property type="term" value="F:G protein-coupled receptor activity"/>
    <property type="evidence" value="ECO:0007669"/>
    <property type="project" value="UniProtKB-KW"/>
</dbReference>
<dbReference type="GO" id="GO:0016020">
    <property type="term" value="C:membrane"/>
    <property type="evidence" value="ECO:0007669"/>
    <property type="project" value="UniProtKB-SubCell"/>
</dbReference>
<keyword evidence="10" id="KW-1185">Reference proteome</keyword>
<evidence type="ECO:0000256" key="4">
    <source>
        <dbReference type="ARBA" id="ARBA00023136"/>
    </source>
</evidence>
<dbReference type="PANTHER" id="PTHR46752">
    <property type="entry name" value="G-PROTEIN COUPLED RECEPTOR 39"/>
    <property type="match status" value="1"/>
</dbReference>
<accession>A0A8C5PSA7</accession>
<dbReference type="Gene3D" id="1.20.1070.10">
    <property type="entry name" value="Rhodopsin 7-helix transmembrane proteins"/>
    <property type="match status" value="1"/>
</dbReference>